<dbReference type="NCBIfam" id="NF007225">
    <property type="entry name" value="PRK09643.1"/>
    <property type="match status" value="1"/>
</dbReference>
<evidence type="ECO:0000259" key="7">
    <source>
        <dbReference type="Pfam" id="PF08281"/>
    </source>
</evidence>
<evidence type="ECO:0000256" key="1">
    <source>
        <dbReference type="ARBA" id="ARBA00010641"/>
    </source>
</evidence>
<evidence type="ECO:0000256" key="3">
    <source>
        <dbReference type="ARBA" id="ARBA00023082"/>
    </source>
</evidence>
<dbReference type="InterPro" id="IPR014284">
    <property type="entry name" value="RNA_pol_sigma-70_dom"/>
</dbReference>
<keyword evidence="4" id="KW-0238">DNA-binding</keyword>
<dbReference type="PANTHER" id="PTHR43133:SF50">
    <property type="entry name" value="ECF RNA POLYMERASE SIGMA FACTOR SIGM"/>
    <property type="match status" value="1"/>
</dbReference>
<dbReference type="InterPro" id="IPR007627">
    <property type="entry name" value="RNA_pol_sigma70_r2"/>
</dbReference>
<keyword evidence="2" id="KW-0805">Transcription regulation</keyword>
<proteinExistence type="inferred from homology"/>
<evidence type="ECO:0000256" key="4">
    <source>
        <dbReference type="ARBA" id="ARBA00023125"/>
    </source>
</evidence>
<protein>
    <submittedName>
        <fullName evidence="8">RNA polymerase ECF family sigma subunit</fullName>
    </submittedName>
</protein>
<comment type="caution">
    <text evidence="8">The sequence shown here is derived from an EMBL/GenBank/DDBJ whole genome shotgun (WGS) entry which is preliminary data.</text>
</comment>
<reference evidence="8 9" key="1">
    <citation type="submission" date="2018-06" db="EMBL/GenBank/DDBJ databases">
        <title>Genomic Encyclopedia of Type Strains, Phase IV (KMG-IV): sequencing the most valuable type-strain genomes for metagenomic binning, comparative biology and taxonomic classification.</title>
        <authorList>
            <person name="Goeker M."/>
        </authorList>
    </citation>
    <scope>NUCLEOTIDE SEQUENCE [LARGE SCALE GENOMIC DNA]</scope>
    <source>
        <strain evidence="8 9">DSM 45521</strain>
    </source>
</reference>
<keyword evidence="5" id="KW-0804">Transcription</keyword>
<organism evidence="8 9">
    <name type="scientific">Williamsia limnetica</name>
    <dbReference type="NCBI Taxonomy" id="882452"/>
    <lineage>
        <taxon>Bacteria</taxon>
        <taxon>Bacillati</taxon>
        <taxon>Actinomycetota</taxon>
        <taxon>Actinomycetes</taxon>
        <taxon>Mycobacteriales</taxon>
        <taxon>Nocardiaceae</taxon>
        <taxon>Williamsia</taxon>
    </lineage>
</organism>
<dbReference type="Pfam" id="PF04542">
    <property type="entry name" value="Sigma70_r2"/>
    <property type="match status" value="1"/>
</dbReference>
<accession>A0A318RPY5</accession>
<dbReference type="Gene3D" id="1.10.10.10">
    <property type="entry name" value="Winged helix-like DNA-binding domain superfamily/Winged helix DNA-binding domain"/>
    <property type="match status" value="1"/>
</dbReference>
<keyword evidence="9" id="KW-1185">Reference proteome</keyword>
<comment type="similarity">
    <text evidence="1">Belongs to the sigma-70 factor family. ECF subfamily.</text>
</comment>
<feature type="domain" description="RNA polymerase sigma-70 region 2" evidence="6">
    <location>
        <begin position="33"/>
        <end position="100"/>
    </location>
</feature>
<dbReference type="InterPro" id="IPR013324">
    <property type="entry name" value="RNA_pol_sigma_r3/r4-like"/>
</dbReference>
<dbReference type="InterPro" id="IPR036388">
    <property type="entry name" value="WH-like_DNA-bd_sf"/>
</dbReference>
<dbReference type="OrthoDB" id="9780326at2"/>
<dbReference type="InterPro" id="IPR013249">
    <property type="entry name" value="RNA_pol_sigma70_r4_t2"/>
</dbReference>
<sequence length="198" mass="21633">MAEWGKVGGDDSRTDEELLSAHVSGDRDAFGILITRHQGHLWAVARRTSHTGEDAADALQDALLNAHRMAHRFRADSKVSSWLHRIVVNASLDRIRRNKSRLTVPLPEFDVSQFADPRDHHGDIDLSMSVGRALDTLPPEQRDAIVAVDIEGYSIAEAAALLGVPDGTIKSRCARGRAKLAVVLGHLRNTADEPTSNP</sequence>
<evidence type="ECO:0000256" key="5">
    <source>
        <dbReference type="ARBA" id="ARBA00023163"/>
    </source>
</evidence>
<dbReference type="NCBIfam" id="TIGR02937">
    <property type="entry name" value="sigma70-ECF"/>
    <property type="match status" value="1"/>
</dbReference>
<keyword evidence="3" id="KW-0731">Sigma factor</keyword>
<dbReference type="PANTHER" id="PTHR43133">
    <property type="entry name" value="RNA POLYMERASE ECF-TYPE SIGMA FACTO"/>
    <property type="match status" value="1"/>
</dbReference>
<dbReference type="GO" id="GO:0006352">
    <property type="term" value="P:DNA-templated transcription initiation"/>
    <property type="evidence" value="ECO:0007669"/>
    <property type="project" value="InterPro"/>
</dbReference>
<evidence type="ECO:0000259" key="6">
    <source>
        <dbReference type="Pfam" id="PF04542"/>
    </source>
</evidence>
<evidence type="ECO:0000256" key="2">
    <source>
        <dbReference type="ARBA" id="ARBA00023015"/>
    </source>
</evidence>
<dbReference type="Gene3D" id="1.10.1740.10">
    <property type="match status" value="1"/>
</dbReference>
<evidence type="ECO:0000313" key="8">
    <source>
        <dbReference type="EMBL" id="PYE18700.1"/>
    </source>
</evidence>
<dbReference type="GO" id="GO:0016987">
    <property type="term" value="F:sigma factor activity"/>
    <property type="evidence" value="ECO:0007669"/>
    <property type="project" value="UniProtKB-KW"/>
</dbReference>
<dbReference type="EMBL" id="QJSP01000004">
    <property type="protein sequence ID" value="PYE18700.1"/>
    <property type="molecule type" value="Genomic_DNA"/>
</dbReference>
<dbReference type="InterPro" id="IPR013325">
    <property type="entry name" value="RNA_pol_sigma_r2"/>
</dbReference>
<dbReference type="CDD" id="cd06171">
    <property type="entry name" value="Sigma70_r4"/>
    <property type="match status" value="1"/>
</dbReference>
<dbReference type="SUPFAM" id="SSF88946">
    <property type="entry name" value="Sigma2 domain of RNA polymerase sigma factors"/>
    <property type="match status" value="1"/>
</dbReference>
<dbReference type="RefSeq" id="WP_110469134.1">
    <property type="nucleotide sequence ID" value="NZ_QJSP01000004.1"/>
</dbReference>
<evidence type="ECO:0000313" key="9">
    <source>
        <dbReference type="Proteomes" id="UP000247591"/>
    </source>
</evidence>
<dbReference type="SUPFAM" id="SSF88659">
    <property type="entry name" value="Sigma3 and sigma4 domains of RNA polymerase sigma factors"/>
    <property type="match status" value="1"/>
</dbReference>
<dbReference type="AlphaFoldDB" id="A0A318RPY5"/>
<dbReference type="InterPro" id="IPR039425">
    <property type="entry name" value="RNA_pol_sigma-70-like"/>
</dbReference>
<name>A0A318RPY5_WILLI</name>
<feature type="domain" description="RNA polymerase sigma factor 70 region 4 type 2" evidence="7">
    <location>
        <begin position="128"/>
        <end position="180"/>
    </location>
</feature>
<dbReference type="Pfam" id="PF08281">
    <property type="entry name" value="Sigma70_r4_2"/>
    <property type="match status" value="1"/>
</dbReference>
<dbReference type="GO" id="GO:0003677">
    <property type="term" value="F:DNA binding"/>
    <property type="evidence" value="ECO:0007669"/>
    <property type="project" value="UniProtKB-KW"/>
</dbReference>
<gene>
    <name evidence="8" type="ORF">DFR67_104282</name>
</gene>
<dbReference type="Proteomes" id="UP000247591">
    <property type="component" value="Unassembled WGS sequence"/>
</dbReference>